<dbReference type="EMBL" id="GELH01000375">
    <property type="protein sequence ID" value="JAS03897.1"/>
    <property type="molecule type" value="Transcribed_RNA"/>
</dbReference>
<dbReference type="Gene3D" id="1.10.238.10">
    <property type="entry name" value="EF-hand"/>
    <property type="match status" value="1"/>
</dbReference>
<evidence type="ECO:0000259" key="3">
    <source>
        <dbReference type="PROSITE" id="PS50222"/>
    </source>
</evidence>
<evidence type="ECO:0000256" key="2">
    <source>
        <dbReference type="SAM" id="SignalP"/>
    </source>
</evidence>
<keyword evidence="1" id="KW-0106">Calcium</keyword>
<evidence type="ECO:0000313" key="4">
    <source>
        <dbReference type="EMBL" id="JAS03896.1"/>
    </source>
</evidence>
<dbReference type="PROSITE" id="PS00018">
    <property type="entry name" value="EF_HAND_1"/>
    <property type="match status" value="2"/>
</dbReference>
<evidence type="ECO:0000256" key="1">
    <source>
        <dbReference type="ARBA" id="ARBA00022837"/>
    </source>
</evidence>
<dbReference type="CDD" id="cd00051">
    <property type="entry name" value="EFh"/>
    <property type="match status" value="1"/>
</dbReference>
<dbReference type="Pfam" id="PF13499">
    <property type="entry name" value="EF-hand_7"/>
    <property type="match status" value="1"/>
</dbReference>
<organism evidence="4">
    <name type="scientific">Pinctada fucata</name>
    <name type="common">Akoya pearl oyster</name>
    <name type="synonym">Pinctada imbricata fucata</name>
    <dbReference type="NCBI Taxonomy" id="50426"/>
    <lineage>
        <taxon>Eukaryota</taxon>
        <taxon>Metazoa</taxon>
        <taxon>Spiralia</taxon>
        <taxon>Lophotrochozoa</taxon>
        <taxon>Mollusca</taxon>
        <taxon>Bivalvia</taxon>
        <taxon>Autobranchia</taxon>
        <taxon>Pteriomorphia</taxon>
        <taxon>Pterioida</taxon>
        <taxon>Pterioidea</taxon>
        <taxon>Pteriidae</taxon>
        <taxon>Pinctada</taxon>
    </lineage>
</organism>
<proteinExistence type="predicted"/>
<dbReference type="SUPFAM" id="SSF47473">
    <property type="entry name" value="EF-hand"/>
    <property type="match status" value="1"/>
</dbReference>
<name>A0A194AQ46_PINFU</name>
<dbReference type="SMART" id="SM00054">
    <property type="entry name" value="EFh"/>
    <property type="match status" value="2"/>
</dbReference>
<feature type="signal peptide" evidence="2">
    <location>
        <begin position="1"/>
        <end position="16"/>
    </location>
</feature>
<dbReference type="AlphaFoldDB" id="A0A194AQ46"/>
<accession>A0A194AQ46</accession>
<feature type="domain" description="EF-hand" evidence="3">
    <location>
        <begin position="43"/>
        <end position="78"/>
    </location>
</feature>
<keyword evidence="2" id="KW-0732">Signal</keyword>
<protein>
    <recommendedName>
        <fullName evidence="3">EF-hand domain-containing protein</fullName>
    </recommendedName>
</protein>
<dbReference type="EMBL" id="GELH01000376">
    <property type="protein sequence ID" value="JAS03896.1"/>
    <property type="molecule type" value="Transcribed_RNA"/>
</dbReference>
<dbReference type="PROSITE" id="PS50222">
    <property type="entry name" value="EF_HAND_2"/>
    <property type="match status" value="1"/>
</dbReference>
<dbReference type="InterPro" id="IPR011992">
    <property type="entry name" value="EF-hand-dom_pair"/>
</dbReference>
<reference evidence="4" key="1">
    <citation type="submission" date="2016-03" db="EMBL/GenBank/DDBJ databases">
        <authorList>
            <person name="Ploux O."/>
        </authorList>
    </citation>
    <scope>NUCLEOTIDE SEQUENCE</scope>
    <source>
        <tissue evidence="4">Mantle</tissue>
    </source>
</reference>
<dbReference type="GO" id="GO:0005509">
    <property type="term" value="F:calcium ion binding"/>
    <property type="evidence" value="ECO:0007669"/>
    <property type="project" value="InterPro"/>
</dbReference>
<feature type="chain" id="PRO_5013481410" description="EF-hand domain-containing protein" evidence="2">
    <location>
        <begin position="17"/>
        <end position="146"/>
    </location>
</feature>
<dbReference type="InterPro" id="IPR002048">
    <property type="entry name" value="EF_hand_dom"/>
</dbReference>
<dbReference type="InterPro" id="IPR018247">
    <property type="entry name" value="EF_Hand_1_Ca_BS"/>
</dbReference>
<sequence length="146" mass="16556">MKSFIAFCAILGVALAAHPSFKPYNTSAETIFHSSDYNHDGVFSRDELDQAFAKYDSDGDGRISRHEYTIHLTQEAPSLHDFAHALYDDYDMNGDHHLDHSDFDMYFAKIDSDGDGSVAETEFVNYWVDLFTRTEHLHGNSHGHGH</sequence>